<dbReference type="KEGG" id="pcl:Pcal_1195"/>
<evidence type="ECO:0000313" key="2">
    <source>
        <dbReference type="EMBL" id="ABO08620.1"/>
    </source>
</evidence>
<dbReference type="STRING" id="410359.Pcal_1195"/>
<dbReference type="RefSeq" id="WP_011849878.1">
    <property type="nucleotide sequence ID" value="NC_009073.1"/>
</dbReference>
<organism evidence="2 3">
    <name type="scientific">Pyrobaculum calidifontis (strain DSM 21063 / JCM 11548 / VA1)</name>
    <dbReference type="NCBI Taxonomy" id="410359"/>
    <lineage>
        <taxon>Archaea</taxon>
        <taxon>Thermoproteota</taxon>
        <taxon>Thermoprotei</taxon>
        <taxon>Thermoproteales</taxon>
        <taxon>Thermoproteaceae</taxon>
        <taxon>Pyrobaculum</taxon>
    </lineage>
</organism>
<feature type="domain" description="DUF6884" evidence="1">
    <location>
        <begin position="7"/>
        <end position="128"/>
    </location>
</feature>
<evidence type="ECO:0000313" key="3">
    <source>
        <dbReference type="Proteomes" id="UP000001431"/>
    </source>
</evidence>
<dbReference type="Proteomes" id="UP000001431">
    <property type="component" value="Chromosome"/>
</dbReference>
<dbReference type="AlphaFoldDB" id="A3MVF3"/>
<dbReference type="InterPro" id="IPR049251">
    <property type="entry name" value="DUF6884"/>
</dbReference>
<protein>
    <recommendedName>
        <fullName evidence="1">DUF6884 domain-containing protein</fullName>
    </recommendedName>
</protein>
<gene>
    <name evidence="2" type="ordered locus">Pcal_1195</name>
</gene>
<dbReference type="eggNOG" id="arCOG03726">
    <property type="taxonomic scope" value="Archaea"/>
</dbReference>
<reference evidence="2" key="1">
    <citation type="submission" date="2007-02" db="EMBL/GenBank/DDBJ databases">
        <title>Complete sequence of Pyrobaculum calidifontis JCM 11548.</title>
        <authorList>
            <consortium name="US DOE Joint Genome Institute"/>
            <person name="Copeland A."/>
            <person name="Lucas S."/>
            <person name="Lapidus A."/>
            <person name="Barry K."/>
            <person name="Glavina del Rio T."/>
            <person name="Dalin E."/>
            <person name="Tice H."/>
            <person name="Pitluck S."/>
            <person name="Chain P."/>
            <person name="Malfatti S."/>
            <person name="Shin M."/>
            <person name="Vergez L."/>
            <person name="Schmutz J."/>
            <person name="Larimer F."/>
            <person name="Land M."/>
            <person name="Hauser L."/>
            <person name="Kyrpides N."/>
            <person name="Mikhailova N."/>
            <person name="Cozen A.E."/>
            <person name="Fitz-Gibbon S.T."/>
            <person name="House C.H."/>
            <person name="Saltikov C."/>
            <person name="Lowe T.M."/>
            <person name="Richardson P."/>
        </authorList>
    </citation>
    <scope>NUCLEOTIDE SEQUENCE [LARGE SCALE GENOMIC DNA]</scope>
    <source>
        <strain evidence="2">JCM 11548</strain>
    </source>
</reference>
<accession>A3MVF3</accession>
<sequence length="163" mass="17970">MISVVANCTAKKLGRPAPARELYLGPSVARVVKAVDEARAWGAPVALYIISAKYGLLGEYDVVEPYDETLSGRPREELKRWAAERGVLEKLRKLAEASTLVLVLSKPYYTAVEEAACETGAYVIAPFKPNCGVWIRSGNFDKHIALRKLLKELSTPNPRSPTR</sequence>
<dbReference type="Pfam" id="PF21818">
    <property type="entry name" value="DUF6884"/>
    <property type="match status" value="1"/>
</dbReference>
<name>A3MVF3_PYRCJ</name>
<keyword evidence="3" id="KW-1185">Reference proteome</keyword>
<dbReference type="HOGENOM" id="CLU_1674051_0_0_2"/>
<evidence type="ECO:0000259" key="1">
    <source>
        <dbReference type="Pfam" id="PF21818"/>
    </source>
</evidence>
<dbReference type="EMBL" id="CP000561">
    <property type="protein sequence ID" value="ABO08620.1"/>
    <property type="molecule type" value="Genomic_DNA"/>
</dbReference>
<proteinExistence type="predicted"/>
<dbReference type="OrthoDB" id="27098at2157"/>
<dbReference type="GeneID" id="4909953"/>